<comment type="similarity">
    <text evidence="10">In the N-terminal section; belongs to the methyltransferase superfamily. tRNA (mnm(5)s(2)U34)-methyltransferase family.</text>
</comment>
<proteinExistence type="inferred from homology"/>
<name>A0A917GUF3_9GAMM</name>
<dbReference type="RefSeq" id="WP_068812983.1">
    <property type="nucleotide sequence ID" value="NZ_BMIY01000005.1"/>
</dbReference>
<evidence type="ECO:0000259" key="12">
    <source>
        <dbReference type="Pfam" id="PF01266"/>
    </source>
</evidence>
<dbReference type="Pfam" id="PF01266">
    <property type="entry name" value="DAO"/>
    <property type="match status" value="1"/>
</dbReference>
<protein>
    <recommendedName>
        <fullName evidence="10">tRNA 5-methylaminomethyl-2-thiouridine biosynthesis bifunctional protein MnmC</fullName>
        <shortName evidence="10">tRNA mnm(5)s(2)U biosynthesis bifunctional protein</shortName>
    </recommendedName>
    <domain>
        <recommendedName>
            <fullName evidence="10">tRNA (mnm(5)s(2)U34)-methyltransferase</fullName>
            <ecNumber evidence="10">2.1.1.61</ecNumber>
        </recommendedName>
    </domain>
    <domain>
        <recommendedName>
            <fullName evidence="10">FAD-dependent cmnm(5)s(2)U34 oxidoreductase</fullName>
            <ecNumber evidence="10">1.5.-.-</ecNumber>
        </recommendedName>
    </domain>
</protein>
<evidence type="ECO:0000256" key="1">
    <source>
        <dbReference type="ARBA" id="ARBA00022490"/>
    </source>
</evidence>
<gene>
    <name evidence="10 14" type="primary">mnmC</name>
    <name evidence="14" type="ORF">GCM10011403_12670</name>
</gene>
<comment type="similarity">
    <text evidence="10">In the C-terminal section; belongs to the DAO family.</text>
</comment>
<feature type="domain" description="MnmC-like methyltransferase" evidence="13">
    <location>
        <begin position="134"/>
        <end position="256"/>
    </location>
</feature>
<dbReference type="PANTHER" id="PTHR13847">
    <property type="entry name" value="SARCOSINE DEHYDROGENASE-RELATED"/>
    <property type="match status" value="1"/>
</dbReference>
<comment type="caution">
    <text evidence="14">The sequence shown here is derived from an EMBL/GenBank/DDBJ whole genome shotgun (WGS) entry which is preliminary data.</text>
</comment>
<evidence type="ECO:0000256" key="2">
    <source>
        <dbReference type="ARBA" id="ARBA00022603"/>
    </source>
</evidence>
<dbReference type="GO" id="GO:0004808">
    <property type="term" value="F:tRNA (5-methylaminomethyl-2-thiouridylate)(34)-methyltransferase activity"/>
    <property type="evidence" value="ECO:0007669"/>
    <property type="project" value="UniProtKB-EC"/>
</dbReference>
<evidence type="ECO:0000256" key="7">
    <source>
        <dbReference type="ARBA" id="ARBA00022827"/>
    </source>
</evidence>
<dbReference type="NCBIfam" id="TIGR03197">
    <property type="entry name" value="MnmC_Cterm"/>
    <property type="match status" value="1"/>
</dbReference>
<feature type="region of interest" description="Disordered" evidence="11">
    <location>
        <begin position="259"/>
        <end position="278"/>
    </location>
</feature>
<dbReference type="InterPro" id="IPR023032">
    <property type="entry name" value="tRNA_MAMT_biosynth_bifunc_MnmC"/>
</dbReference>
<dbReference type="PANTHER" id="PTHR13847:SF283">
    <property type="entry name" value="TRNA 5-METHYLAMINOMETHYL-2-THIOURIDINE BIOSYNTHESIS BIFUNCTIONAL PROTEIN MNMC"/>
    <property type="match status" value="1"/>
</dbReference>
<feature type="region of interest" description="tRNA (mnm(5)s(2)U34)-methyltransferase" evidence="10">
    <location>
        <begin position="1"/>
        <end position="257"/>
    </location>
</feature>
<dbReference type="HAMAP" id="MF_01102">
    <property type="entry name" value="MnmC"/>
    <property type="match status" value="1"/>
</dbReference>
<dbReference type="GO" id="GO:0032259">
    <property type="term" value="P:methylation"/>
    <property type="evidence" value="ECO:0007669"/>
    <property type="project" value="UniProtKB-KW"/>
</dbReference>
<comment type="catalytic activity">
    <reaction evidence="10">
        <text>5-aminomethyl-2-thiouridine(34) in tRNA + S-adenosyl-L-methionine = 5-methylaminomethyl-2-thiouridine(34) in tRNA + S-adenosyl-L-homocysteine + H(+)</text>
        <dbReference type="Rhea" id="RHEA:19569"/>
        <dbReference type="Rhea" id="RHEA-COMP:10195"/>
        <dbReference type="Rhea" id="RHEA-COMP:10197"/>
        <dbReference type="ChEBI" id="CHEBI:15378"/>
        <dbReference type="ChEBI" id="CHEBI:57856"/>
        <dbReference type="ChEBI" id="CHEBI:59789"/>
        <dbReference type="ChEBI" id="CHEBI:74454"/>
        <dbReference type="ChEBI" id="CHEBI:74455"/>
        <dbReference type="EC" id="2.1.1.61"/>
    </reaction>
</comment>
<sequence>MSSPSNKQPQKAHPERQIKPAVIEWQPDGSPYSPVFDDVYFSRAGGLAETEHVFLQANNLLQRWRDKDQALADKEGKNGTFLLCELGFGTGLNFLACWKRWQQAQCKHLRLHYVSCEKHPLTLTDLTRALSQWPELAHWRDQLLAQYHDHTAGCHRLVFGNVTLDLYFGDALTQLRSHPARMPVDCWFLDGFTPPHNPELWQDDLLELIASRAAPGTTVSSYSVTGRVVRALKSYGFSVEKPPGFGHKRQMLKASLSAEPSEQVAANAKPQTSTNKPRPRAVVVGAGLAGATTAYALAKRGYAITVIDAAQEVASGASGNPTAVVQLRLNRQQDALWQFHLHCYLFAQRFYHQLDLASEQQIQWSPCGVLTLNSAYAKTRRRFEPGEFDHYPNHALAELTAEQSAQETGFDLTEAGLYLPEGGTINPKATTEFCLSHPAITVQLSSRVDSLHYEHDQWHLLDETNQSLVTADIVILANSFGIQGLDVSERFPVNPLRGQVSLIPATEISQTQHAVICGERYLTPANNGFHCVGASYVKGASDDAISAQEHKENREKLGIVGEVLALSEETPTQGRASFRGSSGDYLPLAGAIPDPLTPSRQYGGTRHLQSSASDNSVVSRLPGLYINAGHGSHGSVSCPLLAEYLASIIAGEPSPLSLELAGIVDPWRFDQREQKRLRKQNKAG</sequence>
<organism evidence="14 15">
    <name type="scientific">Pseudohongiella nitratireducens</name>
    <dbReference type="NCBI Taxonomy" id="1768907"/>
    <lineage>
        <taxon>Bacteria</taxon>
        <taxon>Pseudomonadati</taxon>
        <taxon>Pseudomonadota</taxon>
        <taxon>Gammaproteobacteria</taxon>
        <taxon>Pseudomonadales</taxon>
        <taxon>Pseudohongiellaceae</taxon>
        <taxon>Pseudohongiella</taxon>
    </lineage>
</organism>
<dbReference type="NCBIfam" id="NF033855">
    <property type="entry name" value="tRNA_MNMC2"/>
    <property type="match status" value="1"/>
</dbReference>
<dbReference type="Gene3D" id="3.50.50.60">
    <property type="entry name" value="FAD/NAD(P)-binding domain"/>
    <property type="match status" value="1"/>
</dbReference>
<keyword evidence="8 10" id="KW-0560">Oxidoreductase</keyword>
<dbReference type="InterPro" id="IPR047785">
    <property type="entry name" value="tRNA_MNMC2"/>
</dbReference>
<feature type="region of interest" description="FAD-dependent cmnm(5)s(2)U34 oxidoreductase" evidence="10">
    <location>
        <begin position="284"/>
        <end position="684"/>
    </location>
</feature>
<dbReference type="GO" id="GO:0002097">
    <property type="term" value="P:tRNA wobble base modification"/>
    <property type="evidence" value="ECO:0007669"/>
    <property type="project" value="UniProtKB-UniRule"/>
</dbReference>
<feature type="domain" description="FAD dependent oxidoreductase" evidence="12">
    <location>
        <begin position="281"/>
        <end position="647"/>
    </location>
</feature>
<dbReference type="EC" id="1.5.-.-" evidence="10"/>
<evidence type="ECO:0000256" key="8">
    <source>
        <dbReference type="ARBA" id="ARBA00023002"/>
    </source>
</evidence>
<keyword evidence="1 10" id="KW-0963">Cytoplasm</keyword>
<dbReference type="InterPro" id="IPR017610">
    <property type="entry name" value="tRNA_S-uridine_synth_MnmC_C"/>
</dbReference>
<keyword evidence="9 10" id="KW-0511">Multifunctional enzyme</keyword>
<keyword evidence="15" id="KW-1185">Reference proteome</keyword>
<evidence type="ECO:0000259" key="13">
    <source>
        <dbReference type="Pfam" id="PF05430"/>
    </source>
</evidence>
<keyword evidence="7 10" id="KW-0274">FAD</keyword>
<evidence type="ECO:0000256" key="5">
    <source>
        <dbReference type="ARBA" id="ARBA00022691"/>
    </source>
</evidence>
<evidence type="ECO:0000256" key="9">
    <source>
        <dbReference type="ARBA" id="ARBA00023268"/>
    </source>
</evidence>
<comment type="function">
    <text evidence="10">Catalyzes the last two steps in the biosynthesis of 5-methylaminomethyl-2-thiouridine (mnm(5)s(2)U) at the wobble position (U34) in tRNA. Catalyzes the FAD-dependent demodification of cmnm(5)s(2)U34 to nm(5)s(2)U34, followed by the transfer of a methyl group from S-adenosyl-L-methionine to nm(5)s(2)U34, to form mnm(5)s(2)U34.</text>
</comment>
<evidence type="ECO:0000256" key="3">
    <source>
        <dbReference type="ARBA" id="ARBA00022630"/>
    </source>
</evidence>
<dbReference type="InterPro" id="IPR029063">
    <property type="entry name" value="SAM-dependent_MTases_sf"/>
</dbReference>
<accession>A0A917GUF3</accession>
<dbReference type="InterPro" id="IPR036188">
    <property type="entry name" value="FAD/NAD-bd_sf"/>
</dbReference>
<evidence type="ECO:0000256" key="4">
    <source>
        <dbReference type="ARBA" id="ARBA00022679"/>
    </source>
</evidence>
<dbReference type="OrthoDB" id="9786494at2"/>
<dbReference type="EC" id="2.1.1.61" evidence="10"/>
<comment type="cofactor">
    <cofactor evidence="10">
        <name>FAD</name>
        <dbReference type="ChEBI" id="CHEBI:57692"/>
    </cofactor>
</comment>
<keyword evidence="6 10" id="KW-0819">tRNA processing</keyword>
<evidence type="ECO:0000256" key="10">
    <source>
        <dbReference type="HAMAP-Rule" id="MF_01102"/>
    </source>
</evidence>
<keyword evidence="5 10" id="KW-0949">S-adenosyl-L-methionine</keyword>
<dbReference type="GO" id="GO:0050660">
    <property type="term" value="F:flavin adenine dinucleotide binding"/>
    <property type="evidence" value="ECO:0007669"/>
    <property type="project" value="UniProtKB-UniRule"/>
</dbReference>
<dbReference type="Pfam" id="PF05430">
    <property type="entry name" value="Methyltransf_30"/>
    <property type="match status" value="1"/>
</dbReference>
<keyword evidence="4 10" id="KW-0808">Transferase</keyword>
<dbReference type="AlphaFoldDB" id="A0A917GUF3"/>
<dbReference type="GO" id="GO:0005737">
    <property type="term" value="C:cytoplasm"/>
    <property type="evidence" value="ECO:0007669"/>
    <property type="project" value="UniProtKB-SubCell"/>
</dbReference>
<dbReference type="Gene3D" id="3.40.50.150">
    <property type="entry name" value="Vaccinia Virus protein VP39"/>
    <property type="match status" value="1"/>
</dbReference>
<reference evidence="14" key="2">
    <citation type="submission" date="2020-09" db="EMBL/GenBank/DDBJ databases">
        <authorList>
            <person name="Sun Q."/>
            <person name="Zhou Y."/>
        </authorList>
    </citation>
    <scope>NUCLEOTIDE SEQUENCE</scope>
    <source>
        <strain evidence="14">CGMCC 1.15425</strain>
    </source>
</reference>
<dbReference type="Proteomes" id="UP000627715">
    <property type="component" value="Unassembled WGS sequence"/>
</dbReference>
<reference evidence="14" key="1">
    <citation type="journal article" date="2014" name="Int. J. Syst. Evol. Microbiol.">
        <title>Complete genome sequence of Corynebacterium casei LMG S-19264T (=DSM 44701T), isolated from a smear-ripened cheese.</title>
        <authorList>
            <consortium name="US DOE Joint Genome Institute (JGI-PGF)"/>
            <person name="Walter F."/>
            <person name="Albersmeier A."/>
            <person name="Kalinowski J."/>
            <person name="Ruckert C."/>
        </authorList>
    </citation>
    <scope>NUCLEOTIDE SEQUENCE</scope>
    <source>
        <strain evidence="14">CGMCC 1.15425</strain>
    </source>
</reference>
<comment type="subcellular location">
    <subcellularLocation>
        <location evidence="10">Cytoplasm</location>
    </subcellularLocation>
</comment>
<keyword evidence="2 10" id="KW-0489">Methyltransferase</keyword>
<evidence type="ECO:0000256" key="11">
    <source>
        <dbReference type="SAM" id="MobiDB-lite"/>
    </source>
</evidence>
<evidence type="ECO:0000313" key="15">
    <source>
        <dbReference type="Proteomes" id="UP000627715"/>
    </source>
</evidence>
<dbReference type="InterPro" id="IPR006076">
    <property type="entry name" value="FAD-dep_OxRdtase"/>
</dbReference>
<keyword evidence="3 10" id="KW-0285">Flavoprotein</keyword>
<dbReference type="NCBIfam" id="NF002481">
    <property type="entry name" value="PRK01747.1-2"/>
    <property type="match status" value="1"/>
</dbReference>
<dbReference type="GO" id="GO:0016645">
    <property type="term" value="F:oxidoreductase activity, acting on the CH-NH group of donors"/>
    <property type="evidence" value="ECO:0007669"/>
    <property type="project" value="InterPro"/>
</dbReference>
<dbReference type="SUPFAM" id="SSF51905">
    <property type="entry name" value="FAD/NAD(P)-binding domain"/>
    <property type="match status" value="1"/>
</dbReference>
<evidence type="ECO:0000256" key="6">
    <source>
        <dbReference type="ARBA" id="ARBA00022694"/>
    </source>
</evidence>
<evidence type="ECO:0000313" key="14">
    <source>
        <dbReference type="EMBL" id="GGG56952.1"/>
    </source>
</evidence>
<dbReference type="EMBL" id="BMIY01000005">
    <property type="protein sequence ID" value="GGG56952.1"/>
    <property type="molecule type" value="Genomic_DNA"/>
</dbReference>
<dbReference type="Gene3D" id="3.30.9.10">
    <property type="entry name" value="D-Amino Acid Oxidase, subunit A, domain 2"/>
    <property type="match status" value="1"/>
</dbReference>
<dbReference type="InterPro" id="IPR008471">
    <property type="entry name" value="MnmC-like_methylTransf"/>
</dbReference>